<dbReference type="GO" id="GO:0003713">
    <property type="term" value="F:transcription coactivator activity"/>
    <property type="evidence" value="ECO:0007669"/>
    <property type="project" value="TreeGrafter"/>
</dbReference>
<proteinExistence type="predicted"/>
<dbReference type="GO" id="GO:0016592">
    <property type="term" value="C:mediator complex"/>
    <property type="evidence" value="ECO:0007669"/>
    <property type="project" value="TreeGrafter"/>
</dbReference>
<feature type="compositionally biased region" description="Pro residues" evidence="1">
    <location>
        <begin position="234"/>
        <end position="252"/>
    </location>
</feature>
<dbReference type="Proteomes" id="UP000095280">
    <property type="component" value="Unplaced"/>
</dbReference>
<name>A0A1I8HV05_9PLAT</name>
<organism evidence="2 3">
    <name type="scientific">Macrostomum lignano</name>
    <dbReference type="NCBI Taxonomy" id="282301"/>
    <lineage>
        <taxon>Eukaryota</taxon>
        <taxon>Metazoa</taxon>
        <taxon>Spiralia</taxon>
        <taxon>Lophotrochozoa</taxon>
        <taxon>Platyhelminthes</taxon>
        <taxon>Rhabditophora</taxon>
        <taxon>Macrostomorpha</taxon>
        <taxon>Macrostomida</taxon>
        <taxon>Macrostomidae</taxon>
        <taxon>Macrostomum</taxon>
    </lineage>
</organism>
<dbReference type="PANTHER" id="PTHR46007:SF8">
    <property type="entry name" value="C2H2-TYPE DOMAIN-CONTAINING PROTEIN"/>
    <property type="match status" value="1"/>
</dbReference>
<sequence>MFAEQLACLKKMQSGGQGAAQNHHNHAQHPMHLPLSMQQAHPTQQHLQSKRRSQLRSTLQSYRQETQATERQLAELEQSVAAAAAAKNATSSQAVERTCKSLQDSLGQVTKSLIGAKTVFEAEINRGVRDLIRDGFEDATTAEYFVSQEPTRLEQCFLFQRVSCHKLSDAIKSLSTSSEMANSSGESRRFSPIKKQQQQLMNQLKPAEAMYHSQPEFRPAVIFQSQQPQQQPETLPPPPPPTQSTPTPPRVLPKPGSHVNPTYDEYLLPPPPPPSQPAMQASHLTQLQQPPSRPIRQPGRPQVAFSNTVKVDDGSEVVRLNWPDEELLDSETVQQQQQQQVQQRTPPPPPPRKSSASTSSSSPPPPP</sequence>
<evidence type="ECO:0000313" key="2">
    <source>
        <dbReference type="Proteomes" id="UP000095280"/>
    </source>
</evidence>
<feature type="region of interest" description="Disordered" evidence="1">
    <location>
        <begin position="38"/>
        <end position="66"/>
    </location>
</feature>
<dbReference type="AlphaFoldDB" id="A0A1I8HV05"/>
<evidence type="ECO:0000256" key="1">
    <source>
        <dbReference type="SAM" id="MobiDB-lite"/>
    </source>
</evidence>
<dbReference type="GO" id="GO:0045944">
    <property type="term" value="P:positive regulation of transcription by RNA polymerase II"/>
    <property type="evidence" value="ECO:0007669"/>
    <property type="project" value="TreeGrafter"/>
</dbReference>
<feature type="compositionally biased region" description="Polar residues" evidence="1">
    <location>
        <begin position="173"/>
        <end position="185"/>
    </location>
</feature>
<evidence type="ECO:0000313" key="3">
    <source>
        <dbReference type="WBParaSite" id="maker-uti_cns_0008064-snap-gene-0.4-mRNA-1"/>
    </source>
</evidence>
<feature type="region of interest" description="Disordered" evidence="1">
    <location>
        <begin position="173"/>
        <end position="205"/>
    </location>
</feature>
<keyword evidence="2" id="KW-1185">Reference proteome</keyword>
<feature type="compositionally biased region" description="Polar residues" evidence="1">
    <location>
        <begin position="38"/>
        <end position="47"/>
    </location>
</feature>
<feature type="compositionally biased region" description="Low complexity" evidence="1">
    <location>
        <begin position="194"/>
        <end position="205"/>
    </location>
</feature>
<protein>
    <submittedName>
        <fullName evidence="3">Protein PML</fullName>
    </submittedName>
</protein>
<dbReference type="PANTHER" id="PTHR46007">
    <property type="entry name" value="MEDIATOR OF RNA POLYMERASE II TRANSCRIPTION SUBUNIT 12"/>
    <property type="match status" value="1"/>
</dbReference>
<dbReference type="InterPro" id="IPR051647">
    <property type="entry name" value="Mediator_comp_sub12"/>
</dbReference>
<feature type="compositionally biased region" description="Polar residues" evidence="1">
    <location>
        <begin position="277"/>
        <end position="290"/>
    </location>
</feature>
<feature type="region of interest" description="Disordered" evidence="1">
    <location>
        <begin position="225"/>
        <end position="367"/>
    </location>
</feature>
<feature type="compositionally biased region" description="Low complexity" evidence="1">
    <location>
        <begin position="333"/>
        <end position="344"/>
    </location>
</feature>
<accession>A0A1I8HV05</accession>
<reference evidence="3" key="1">
    <citation type="submission" date="2016-11" db="UniProtKB">
        <authorList>
            <consortium name="WormBaseParasite"/>
        </authorList>
    </citation>
    <scope>IDENTIFICATION</scope>
</reference>
<dbReference type="WBParaSite" id="maker-uti_cns_0008064-snap-gene-0.4-mRNA-1">
    <property type="protein sequence ID" value="maker-uti_cns_0008064-snap-gene-0.4-mRNA-1"/>
    <property type="gene ID" value="maker-uti_cns_0008064-snap-gene-0.4"/>
</dbReference>
<feature type="compositionally biased region" description="Polar residues" evidence="1">
    <location>
        <begin position="55"/>
        <end position="66"/>
    </location>
</feature>